<feature type="region of interest" description="Disordered" evidence="1">
    <location>
        <begin position="28"/>
        <end position="54"/>
    </location>
</feature>
<organism evidence="2 3">
    <name type="scientific">Vibrio navarrensis</name>
    <dbReference type="NCBI Taxonomy" id="29495"/>
    <lineage>
        <taxon>Bacteria</taxon>
        <taxon>Pseudomonadati</taxon>
        <taxon>Pseudomonadota</taxon>
        <taxon>Gammaproteobacteria</taxon>
        <taxon>Vibrionales</taxon>
        <taxon>Vibrionaceae</taxon>
        <taxon>Vibrio</taxon>
    </lineage>
</organism>
<name>A0AAJ4LT77_9VIBR</name>
<protein>
    <submittedName>
        <fullName evidence="2">Uncharacterized protein</fullName>
    </submittedName>
</protein>
<dbReference type="EMBL" id="CP065217">
    <property type="protein sequence ID" value="QPL52435.1"/>
    <property type="molecule type" value="Genomic_DNA"/>
</dbReference>
<evidence type="ECO:0000313" key="2">
    <source>
        <dbReference type="EMBL" id="QPL52435.1"/>
    </source>
</evidence>
<dbReference type="AlphaFoldDB" id="A0AAJ4LT77"/>
<dbReference type="Proteomes" id="UP000594435">
    <property type="component" value="Chromosome 1"/>
</dbReference>
<proteinExistence type="predicted"/>
<reference evidence="2 3" key="1">
    <citation type="submission" date="2020-11" db="EMBL/GenBank/DDBJ databases">
        <title>Complete and Circularized Genome Assembly of a human isolate of Vibrio navarrensis biotype pommerensis with MiSeq and MinION Sequence Data.</title>
        <authorList>
            <person name="Schwartz K."/>
            <person name="Borowiak M."/>
            <person name="Deneke C."/>
            <person name="Balau V."/>
            <person name="Metelmann C."/>
            <person name="Strauch E."/>
        </authorList>
    </citation>
    <scope>NUCLEOTIDE SEQUENCE [LARGE SCALE GENOMIC DNA]</scope>
    <source>
        <strain evidence="2 3">20-VB00237</strain>
    </source>
</reference>
<accession>A0AAJ4LT77</accession>
<evidence type="ECO:0000256" key="1">
    <source>
        <dbReference type="SAM" id="MobiDB-lite"/>
    </source>
</evidence>
<dbReference type="RefSeq" id="WP_193264772.1">
    <property type="nucleotide sequence ID" value="NZ_CP065217.1"/>
</dbReference>
<gene>
    <name evidence="2" type="ORF">I3X05_10430</name>
</gene>
<evidence type="ECO:0000313" key="3">
    <source>
        <dbReference type="Proteomes" id="UP000594435"/>
    </source>
</evidence>
<sequence>MTHKTLQGSVALDEWRKLYNIEKFKQEENKQRAANAPIARKKTQHKSNAPAFSY</sequence>